<evidence type="ECO:0000313" key="1">
    <source>
        <dbReference type="EMBL" id="VDO89161.1"/>
    </source>
</evidence>
<dbReference type="WBParaSite" id="SCUD_0000447401-mRNA-1">
    <property type="protein sequence ID" value="SCUD_0000447401-mRNA-1"/>
    <property type="gene ID" value="SCUD_0000447401"/>
</dbReference>
<reference evidence="3" key="1">
    <citation type="submission" date="2016-06" db="UniProtKB">
        <authorList>
            <consortium name="WormBaseParasite"/>
        </authorList>
    </citation>
    <scope>IDENTIFICATION</scope>
</reference>
<reference evidence="1 2" key="2">
    <citation type="submission" date="2018-11" db="EMBL/GenBank/DDBJ databases">
        <authorList>
            <consortium name="Pathogen Informatics"/>
        </authorList>
    </citation>
    <scope>NUCLEOTIDE SEQUENCE [LARGE SCALE GENOMIC DNA]</scope>
    <source>
        <strain evidence="1">Dakar</strain>
        <strain evidence="2">Dakar, Senegal</strain>
    </source>
</reference>
<dbReference type="EMBL" id="UZAK01005992">
    <property type="protein sequence ID" value="VDO89161.1"/>
    <property type="molecule type" value="Genomic_DNA"/>
</dbReference>
<name>A0A183JP38_9TREM</name>
<sequence>MKDFLLLHSKIIYPKSNTRQEEDALNENLSLHKNKVGGSKTTGSVESFLATTGSNSAKTSQSKFSEILLILSPTHLVLISQSLAEFMAINRYKSSYMTSNLFSERNRS</sequence>
<dbReference type="Proteomes" id="UP000279833">
    <property type="component" value="Unassembled WGS sequence"/>
</dbReference>
<evidence type="ECO:0000313" key="2">
    <source>
        <dbReference type="Proteomes" id="UP000279833"/>
    </source>
</evidence>
<proteinExistence type="predicted"/>
<keyword evidence="2" id="KW-1185">Reference proteome</keyword>
<dbReference type="AlphaFoldDB" id="A0A183JP38"/>
<evidence type="ECO:0000313" key="3">
    <source>
        <dbReference type="WBParaSite" id="SCUD_0000447401-mRNA-1"/>
    </source>
</evidence>
<organism evidence="3">
    <name type="scientific">Schistosoma curassoni</name>
    <dbReference type="NCBI Taxonomy" id="6186"/>
    <lineage>
        <taxon>Eukaryota</taxon>
        <taxon>Metazoa</taxon>
        <taxon>Spiralia</taxon>
        <taxon>Lophotrochozoa</taxon>
        <taxon>Platyhelminthes</taxon>
        <taxon>Trematoda</taxon>
        <taxon>Digenea</taxon>
        <taxon>Strigeidida</taxon>
        <taxon>Schistosomatoidea</taxon>
        <taxon>Schistosomatidae</taxon>
        <taxon>Schistosoma</taxon>
    </lineage>
</organism>
<gene>
    <name evidence="1" type="ORF">SCUD_LOCUS4474</name>
</gene>
<protein>
    <submittedName>
        <fullName evidence="1 3">Uncharacterized protein</fullName>
    </submittedName>
</protein>
<accession>A0A183JP38</accession>